<dbReference type="RefSeq" id="WP_205114497.1">
    <property type="nucleotide sequence ID" value="NZ_CP070273.1"/>
</dbReference>
<gene>
    <name evidence="1" type="ORF">JSY38_17715</name>
</gene>
<keyword evidence="2" id="KW-1185">Reference proteome</keyword>
<evidence type="ECO:0000313" key="1">
    <source>
        <dbReference type="EMBL" id="QRV23826.1"/>
    </source>
</evidence>
<protein>
    <recommendedName>
        <fullName evidence="3">Immunity protein 8 of polymorphic toxin system</fullName>
    </recommendedName>
</protein>
<dbReference type="Proteomes" id="UP000644167">
    <property type="component" value="Chromosome"/>
</dbReference>
<name>A0ABX7IP95_9GAMM</name>
<organism evidence="1 2">
    <name type="scientific">Marinomonas foliarum</name>
    <dbReference type="NCBI Taxonomy" id="491950"/>
    <lineage>
        <taxon>Bacteria</taxon>
        <taxon>Pseudomonadati</taxon>
        <taxon>Pseudomonadota</taxon>
        <taxon>Gammaproteobacteria</taxon>
        <taxon>Oceanospirillales</taxon>
        <taxon>Oceanospirillaceae</taxon>
        <taxon>Marinomonas</taxon>
    </lineage>
</organism>
<reference evidence="1 2" key="1">
    <citation type="submission" date="2021-02" db="EMBL/GenBank/DDBJ databases">
        <title>The genome of Marinomonas foliarum JZW.</title>
        <authorList>
            <person name="Sun M."/>
        </authorList>
    </citation>
    <scope>NUCLEOTIDE SEQUENCE [LARGE SCALE GENOMIC DNA]</scope>
    <source>
        <strain evidence="1 2">JZW</strain>
    </source>
</reference>
<accession>A0ABX7IP95</accession>
<evidence type="ECO:0000313" key="2">
    <source>
        <dbReference type="Proteomes" id="UP000644167"/>
    </source>
</evidence>
<proteinExistence type="predicted"/>
<dbReference type="EMBL" id="CP070273">
    <property type="protein sequence ID" value="QRV23826.1"/>
    <property type="molecule type" value="Genomic_DNA"/>
</dbReference>
<sequence>MNSLVKFSEEIRLVFEQNKDHIDLPFFYSFPVNSCESSACIHGVFLKDKFPNIKIEVLHGYNEDNDENHYWLEIDGLVFDITCDQFDGVSMPIYGYLTHPMSDYFNHVERFTIIDFVINYLDAVVDVEVFSRNKSNIKKWLGVNT</sequence>
<evidence type="ECO:0008006" key="3">
    <source>
        <dbReference type="Google" id="ProtNLM"/>
    </source>
</evidence>